<name>A0ABX7M7K0_9RHOO</name>
<dbReference type="InterPro" id="IPR011250">
    <property type="entry name" value="OMP/PagP_B-barrel"/>
</dbReference>
<evidence type="ECO:0000313" key="4">
    <source>
        <dbReference type="Proteomes" id="UP000663570"/>
    </source>
</evidence>
<dbReference type="Pfam" id="PF03922">
    <property type="entry name" value="OmpW"/>
    <property type="match status" value="1"/>
</dbReference>
<dbReference type="EMBL" id="CP071060">
    <property type="protein sequence ID" value="QSI77384.1"/>
    <property type="molecule type" value="Genomic_DNA"/>
</dbReference>
<reference evidence="3 4" key="1">
    <citation type="submission" date="2021-02" db="EMBL/GenBank/DDBJ databases">
        <title>Niveibacterium changnyeongensis HC41.</title>
        <authorList>
            <person name="Kang M."/>
        </authorList>
    </citation>
    <scope>NUCLEOTIDE SEQUENCE [LARGE SCALE GENOMIC DNA]</scope>
    <source>
        <strain evidence="3 4">HC41</strain>
    </source>
</reference>
<evidence type="ECO:0000256" key="2">
    <source>
        <dbReference type="SAM" id="SignalP"/>
    </source>
</evidence>
<evidence type="ECO:0000256" key="1">
    <source>
        <dbReference type="ARBA" id="ARBA00004442"/>
    </source>
</evidence>
<dbReference type="Proteomes" id="UP000663570">
    <property type="component" value="Chromosome"/>
</dbReference>
<evidence type="ECO:0000313" key="3">
    <source>
        <dbReference type="EMBL" id="QSI77384.1"/>
    </source>
</evidence>
<feature type="chain" id="PRO_5047545812" evidence="2">
    <location>
        <begin position="26"/>
        <end position="201"/>
    </location>
</feature>
<dbReference type="RefSeq" id="WP_172201510.1">
    <property type="nucleotide sequence ID" value="NZ_CP071060.1"/>
</dbReference>
<gene>
    <name evidence="3" type="ORF">JY500_01640</name>
</gene>
<organism evidence="3 4">
    <name type="scientific">Niveibacterium microcysteis</name>
    <dbReference type="NCBI Taxonomy" id="2811415"/>
    <lineage>
        <taxon>Bacteria</taxon>
        <taxon>Pseudomonadati</taxon>
        <taxon>Pseudomonadota</taxon>
        <taxon>Betaproteobacteria</taxon>
        <taxon>Rhodocyclales</taxon>
        <taxon>Rhodocyclaceae</taxon>
        <taxon>Niveibacterium</taxon>
    </lineage>
</organism>
<protein>
    <submittedName>
        <fullName evidence="3">OmpW family protein</fullName>
    </submittedName>
</protein>
<feature type="signal peptide" evidence="2">
    <location>
        <begin position="1"/>
        <end position="25"/>
    </location>
</feature>
<keyword evidence="4" id="KW-1185">Reference proteome</keyword>
<sequence length="201" mass="21902">MSSIIRTAIAGAIATSMFAAGAAFAADGNWLVRGRAVSMINDNSNTDNLLPAEVTASDKWLPDLDISYFFTPNFALEVVLSVPQTHDIELGGTKIGTVKQLPPHFMLQYHHPMGAFKPYVGLGVNMTRFWDVDLPAGIDIERTSWGASLQAGLDYEISPQWYLNADIKKTWIGTDVKAGGVVVDTLNIDPWLIGIGVGYRF</sequence>
<accession>A0ABX7M7K0</accession>
<dbReference type="Gene3D" id="2.40.160.20">
    <property type="match status" value="1"/>
</dbReference>
<comment type="subcellular location">
    <subcellularLocation>
        <location evidence="1">Cell outer membrane</location>
    </subcellularLocation>
</comment>
<keyword evidence="2" id="KW-0732">Signal</keyword>
<dbReference type="PANTHER" id="PTHR36920:SF1">
    <property type="entry name" value="OUTER MEMBRANE PROTEIN W"/>
    <property type="match status" value="1"/>
</dbReference>
<proteinExistence type="predicted"/>
<dbReference type="SUPFAM" id="SSF56925">
    <property type="entry name" value="OMPA-like"/>
    <property type="match status" value="1"/>
</dbReference>
<dbReference type="PANTHER" id="PTHR36920">
    <property type="match status" value="1"/>
</dbReference>
<dbReference type="InterPro" id="IPR005618">
    <property type="entry name" value="OMPW"/>
</dbReference>